<dbReference type="InterPro" id="IPR050922">
    <property type="entry name" value="LytR/CpsA/Psr_CW_biosynth"/>
</dbReference>
<feature type="transmembrane region" description="Helical" evidence="2">
    <location>
        <begin position="88"/>
        <end position="106"/>
    </location>
</feature>
<dbReference type="PANTHER" id="PTHR33392:SF6">
    <property type="entry name" value="POLYISOPRENYL-TEICHOIC ACID--PEPTIDOGLYCAN TEICHOIC ACID TRANSFERASE TAGU"/>
    <property type="match status" value="1"/>
</dbReference>
<dbReference type="EMBL" id="ABIK02000015">
    <property type="protein sequence ID" value="EDS73958.1"/>
    <property type="molecule type" value="Genomic_DNA"/>
</dbReference>
<accession>B1C5F5</accession>
<evidence type="ECO:0000313" key="5">
    <source>
        <dbReference type="EMBL" id="EDS73958.1"/>
    </source>
</evidence>
<dbReference type="Gene3D" id="3.40.630.190">
    <property type="entry name" value="LCP protein"/>
    <property type="match status" value="1"/>
</dbReference>
<name>B1C5F5_9FIRM</name>
<proteinExistence type="inferred from homology"/>
<dbReference type="Gene3D" id="3.40.190.10">
    <property type="entry name" value="Periplasmic binding protein-like II"/>
    <property type="match status" value="1"/>
</dbReference>
<keyword evidence="2" id="KW-0812">Transmembrane</keyword>
<dbReference type="PANTHER" id="PTHR33392">
    <property type="entry name" value="POLYISOPRENYL-TEICHOIC ACID--PEPTIDOGLYCAN TEICHOIC ACID TRANSFERASE TAGU"/>
    <property type="match status" value="1"/>
</dbReference>
<dbReference type="RefSeq" id="WP_004610837.1">
    <property type="nucleotide sequence ID" value="NZ_CP102275.1"/>
</dbReference>
<reference evidence="5" key="1">
    <citation type="submission" date="2008-02" db="EMBL/GenBank/DDBJ databases">
        <authorList>
            <person name="Fulton L."/>
            <person name="Clifton S."/>
            <person name="Fulton B."/>
            <person name="Xu J."/>
            <person name="Minx P."/>
            <person name="Pepin K.H."/>
            <person name="Johnson M."/>
            <person name="Thiruvilangam P."/>
            <person name="Bhonagiri V."/>
            <person name="Nash W.E."/>
            <person name="Mardis E.R."/>
            <person name="Wilson R.K."/>
        </authorList>
    </citation>
    <scope>NUCLEOTIDE SEQUENCE [LARGE SCALE GENOMIC DNA]</scope>
    <source>
        <strain evidence="5">DSM 1552</strain>
    </source>
</reference>
<dbReference type="HOGENOM" id="CLU_016455_9_2_9"/>
<keyword evidence="2" id="KW-1133">Transmembrane helix</keyword>
<protein>
    <submittedName>
        <fullName evidence="5">Cell envelope-like function transcriptional attenuator common domain protein</fullName>
    </submittedName>
</protein>
<dbReference type="SUPFAM" id="SSF53850">
    <property type="entry name" value="Periplasmic binding protein-like II"/>
    <property type="match status" value="1"/>
</dbReference>
<dbReference type="Proteomes" id="UP000004910">
    <property type="component" value="Unassembled WGS sequence"/>
</dbReference>
<dbReference type="eggNOG" id="COG1316">
    <property type="taxonomic scope" value="Bacteria"/>
</dbReference>
<feature type="transmembrane region" description="Helical" evidence="2">
    <location>
        <begin position="21"/>
        <end position="40"/>
    </location>
</feature>
<organism evidence="5 6">
    <name type="scientific">Thomasclavelia spiroformis DSM 1552</name>
    <dbReference type="NCBI Taxonomy" id="428126"/>
    <lineage>
        <taxon>Bacteria</taxon>
        <taxon>Bacillati</taxon>
        <taxon>Bacillota</taxon>
        <taxon>Erysipelotrichia</taxon>
        <taxon>Erysipelotrichales</taxon>
        <taxon>Coprobacillaceae</taxon>
        <taxon>Thomasclavelia</taxon>
    </lineage>
</organism>
<dbReference type="Pfam" id="PF09084">
    <property type="entry name" value="NMT1"/>
    <property type="match status" value="1"/>
</dbReference>
<dbReference type="NCBIfam" id="TIGR00350">
    <property type="entry name" value="lytR_cpsA_psr"/>
    <property type="match status" value="1"/>
</dbReference>
<comment type="similarity">
    <text evidence="1">Belongs to the LytR/CpsA/Psr (LCP) family.</text>
</comment>
<keyword evidence="6" id="KW-1185">Reference proteome</keyword>
<feature type="transmembrane region" description="Helical" evidence="2">
    <location>
        <begin position="46"/>
        <end position="67"/>
    </location>
</feature>
<evidence type="ECO:0000259" key="3">
    <source>
        <dbReference type="Pfam" id="PF03816"/>
    </source>
</evidence>
<reference evidence="5" key="2">
    <citation type="submission" date="2014-06" db="EMBL/GenBank/DDBJ databases">
        <title>Draft genome sequence of Clostridium spiroforme (DSM 1552).</title>
        <authorList>
            <person name="Sudarsanam P."/>
            <person name="Ley R."/>
            <person name="Guruge J."/>
            <person name="Turnbaugh P.J."/>
            <person name="Mahowald M."/>
            <person name="Liep D."/>
            <person name="Gordon J."/>
        </authorList>
    </citation>
    <scope>NUCLEOTIDE SEQUENCE</scope>
    <source>
        <strain evidence="5">DSM 1552</strain>
    </source>
</reference>
<sequence>MKIVKKRRRRKSVFSKLTSKGVILTIQLITSIVFLTYIFNLKVVPLKYYMILVILIIMLFLAETIWITSGLRKKRRTGSISRVFFSKITSLILSILLITGSVYASIGDNFISNITDAFMQTRVIAVYALKTSNIEEVNDLNGKLIGIENKKSTSYITKALVEIQDKTNKEPEKEVYKDYIQLADALYKGDVDCIIADQSYLSTLETNHEGFVDETNVIYTLEIQEKIETVTTKTDVVDNPFIVYLTGIDTYGSVSTISRADVNLVVCVNPIDKQILLISVPRDTQINLHRNGKMDKLTHSAMYGINETIQTLEDFLDMKVNYYAKTNFSGIINIIDSLGGVEVESPYAFTTLHGNYEIKKGMNEMDGEKALCFVRERYTLPHGDFDRGKNQQRLLKAMLKKAMSPKIITNYKNILAAIEGSFETDMSSDDIKSLINMQLDDMANWDIFNVQITGKDSQSYNTYSQKGQKTYITIPDKEVLNKIKKVINKIESGKKLTEKDIEGLN</sequence>
<dbReference type="Pfam" id="PF03816">
    <property type="entry name" value="LytR_cpsA_psr"/>
    <property type="match status" value="1"/>
</dbReference>
<feature type="domain" description="Cell envelope-related transcriptional attenuator" evidence="3">
    <location>
        <begin position="259"/>
        <end position="403"/>
    </location>
</feature>
<evidence type="ECO:0000256" key="2">
    <source>
        <dbReference type="SAM" id="Phobius"/>
    </source>
</evidence>
<evidence type="ECO:0000259" key="4">
    <source>
        <dbReference type="Pfam" id="PF09084"/>
    </source>
</evidence>
<dbReference type="GeneID" id="94016259"/>
<gene>
    <name evidence="5" type="ORF">CLOSPI_02383</name>
</gene>
<evidence type="ECO:0000256" key="1">
    <source>
        <dbReference type="ARBA" id="ARBA00006068"/>
    </source>
</evidence>
<dbReference type="InterPro" id="IPR004474">
    <property type="entry name" value="LytR_CpsA_psr"/>
</dbReference>
<dbReference type="STRING" id="428126.CLOSPI_02383"/>
<comment type="caution">
    <text evidence="5">The sequence shown here is derived from an EMBL/GenBank/DDBJ whole genome shotgun (WGS) entry which is preliminary data.</text>
</comment>
<feature type="domain" description="SsuA/THI5-like" evidence="4">
    <location>
        <begin position="117"/>
        <end position="218"/>
    </location>
</feature>
<evidence type="ECO:0000313" key="6">
    <source>
        <dbReference type="Proteomes" id="UP000004910"/>
    </source>
</evidence>
<keyword evidence="2" id="KW-0472">Membrane</keyword>
<dbReference type="AlphaFoldDB" id="B1C5F5"/>
<dbReference type="InterPro" id="IPR015168">
    <property type="entry name" value="SsuA/THI5"/>
</dbReference>